<dbReference type="AlphaFoldDB" id="A0A2N9F7X7"/>
<protein>
    <submittedName>
        <fullName evidence="2">Uncharacterized protein</fullName>
    </submittedName>
</protein>
<gene>
    <name evidence="2" type="ORF">FSB_LOCUS11135</name>
</gene>
<name>A0A2N9F7X7_FAGSY</name>
<sequence length="210" mass="24241">MLSHHRIRASEMKTPRSLSKVQSQQSSAEARARARHSDSVEDLDTVSCFLIDHVMGFGPRYTSRPEVESSVIWVTNLVYICEGRKCQRTRCERKAQMESALEIPEDSLSCHKMNKSRRCHILTDLMEFSINMERETSTWCARSRYEFGVEHIVFVEKSSGIFGLGQLQTLRITITFTITIALKHVKPDLYQVRQCELHSLEILQFSMLTP</sequence>
<proteinExistence type="predicted"/>
<dbReference type="EMBL" id="OIVN01000634">
    <property type="protein sequence ID" value="SPC83253.1"/>
    <property type="molecule type" value="Genomic_DNA"/>
</dbReference>
<evidence type="ECO:0000313" key="2">
    <source>
        <dbReference type="EMBL" id="SPC83253.1"/>
    </source>
</evidence>
<organism evidence="2">
    <name type="scientific">Fagus sylvatica</name>
    <name type="common">Beechnut</name>
    <dbReference type="NCBI Taxonomy" id="28930"/>
    <lineage>
        <taxon>Eukaryota</taxon>
        <taxon>Viridiplantae</taxon>
        <taxon>Streptophyta</taxon>
        <taxon>Embryophyta</taxon>
        <taxon>Tracheophyta</taxon>
        <taxon>Spermatophyta</taxon>
        <taxon>Magnoliopsida</taxon>
        <taxon>eudicotyledons</taxon>
        <taxon>Gunneridae</taxon>
        <taxon>Pentapetalae</taxon>
        <taxon>rosids</taxon>
        <taxon>fabids</taxon>
        <taxon>Fagales</taxon>
        <taxon>Fagaceae</taxon>
        <taxon>Fagus</taxon>
    </lineage>
</organism>
<reference evidence="2" key="1">
    <citation type="submission" date="2018-02" db="EMBL/GenBank/DDBJ databases">
        <authorList>
            <person name="Cohen D.B."/>
            <person name="Kent A.D."/>
        </authorList>
    </citation>
    <scope>NUCLEOTIDE SEQUENCE</scope>
</reference>
<feature type="region of interest" description="Disordered" evidence="1">
    <location>
        <begin position="1"/>
        <end position="36"/>
    </location>
</feature>
<accession>A0A2N9F7X7</accession>
<evidence type="ECO:0000256" key="1">
    <source>
        <dbReference type="SAM" id="MobiDB-lite"/>
    </source>
</evidence>